<comment type="caution">
    <text evidence="2">The sequence shown here is derived from an EMBL/GenBank/DDBJ whole genome shotgun (WGS) entry which is preliminary data.</text>
</comment>
<reference evidence="2" key="1">
    <citation type="journal article" date="2020" name="Cell">
        <title>Large-Scale Comparative Analyses of Tick Genomes Elucidate Their Genetic Diversity and Vector Capacities.</title>
        <authorList>
            <consortium name="Tick Genome and Microbiome Consortium (TIGMIC)"/>
            <person name="Jia N."/>
            <person name="Wang J."/>
            <person name="Shi W."/>
            <person name="Du L."/>
            <person name="Sun Y."/>
            <person name="Zhan W."/>
            <person name="Jiang J.F."/>
            <person name="Wang Q."/>
            <person name="Zhang B."/>
            <person name="Ji P."/>
            <person name="Bell-Sakyi L."/>
            <person name="Cui X.M."/>
            <person name="Yuan T.T."/>
            <person name="Jiang B.G."/>
            <person name="Yang W.F."/>
            <person name="Lam T.T."/>
            <person name="Chang Q.C."/>
            <person name="Ding S.J."/>
            <person name="Wang X.J."/>
            <person name="Zhu J.G."/>
            <person name="Ruan X.D."/>
            <person name="Zhao L."/>
            <person name="Wei J.T."/>
            <person name="Ye R.Z."/>
            <person name="Que T.C."/>
            <person name="Du C.H."/>
            <person name="Zhou Y.H."/>
            <person name="Cheng J.X."/>
            <person name="Dai P.F."/>
            <person name="Guo W.B."/>
            <person name="Han X.H."/>
            <person name="Huang E.J."/>
            <person name="Li L.F."/>
            <person name="Wei W."/>
            <person name="Gao Y.C."/>
            <person name="Liu J.Z."/>
            <person name="Shao H.Z."/>
            <person name="Wang X."/>
            <person name="Wang C.C."/>
            <person name="Yang T.C."/>
            <person name="Huo Q.B."/>
            <person name="Li W."/>
            <person name="Chen H.Y."/>
            <person name="Chen S.E."/>
            <person name="Zhou L.G."/>
            <person name="Ni X.B."/>
            <person name="Tian J.H."/>
            <person name="Sheng Y."/>
            <person name="Liu T."/>
            <person name="Pan Y.S."/>
            <person name="Xia L.Y."/>
            <person name="Li J."/>
            <person name="Zhao F."/>
            <person name="Cao W.C."/>
        </authorList>
    </citation>
    <scope>NUCLEOTIDE SEQUENCE</scope>
    <source>
        <strain evidence="2">Rmic-2018</strain>
    </source>
</reference>
<reference evidence="2" key="2">
    <citation type="submission" date="2021-09" db="EMBL/GenBank/DDBJ databases">
        <authorList>
            <person name="Jia N."/>
            <person name="Wang J."/>
            <person name="Shi W."/>
            <person name="Du L."/>
            <person name="Sun Y."/>
            <person name="Zhan W."/>
            <person name="Jiang J."/>
            <person name="Wang Q."/>
            <person name="Zhang B."/>
            <person name="Ji P."/>
            <person name="Sakyi L.B."/>
            <person name="Cui X."/>
            <person name="Yuan T."/>
            <person name="Jiang B."/>
            <person name="Yang W."/>
            <person name="Lam T.T.-Y."/>
            <person name="Chang Q."/>
            <person name="Ding S."/>
            <person name="Wang X."/>
            <person name="Zhu J."/>
            <person name="Ruan X."/>
            <person name="Zhao L."/>
            <person name="Wei J."/>
            <person name="Que T."/>
            <person name="Du C."/>
            <person name="Cheng J."/>
            <person name="Dai P."/>
            <person name="Han X."/>
            <person name="Huang E."/>
            <person name="Gao Y."/>
            <person name="Liu J."/>
            <person name="Shao H."/>
            <person name="Ye R."/>
            <person name="Li L."/>
            <person name="Wei W."/>
            <person name="Wang X."/>
            <person name="Wang C."/>
            <person name="Huo Q."/>
            <person name="Li W."/>
            <person name="Guo W."/>
            <person name="Chen H."/>
            <person name="Chen S."/>
            <person name="Zhou L."/>
            <person name="Zhou L."/>
            <person name="Ni X."/>
            <person name="Tian J."/>
            <person name="Zhou Y."/>
            <person name="Sheng Y."/>
            <person name="Liu T."/>
            <person name="Pan Y."/>
            <person name="Xia L."/>
            <person name="Li J."/>
            <person name="Zhao F."/>
            <person name="Cao W."/>
        </authorList>
    </citation>
    <scope>NUCLEOTIDE SEQUENCE</scope>
    <source>
        <strain evidence="2">Rmic-2018</strain>
        <tissue evidence="2">Larvae</tissue>
    </source>
</reference>
<organism evidence="2 3">
    <name type="scientific">Rhipicephalus microplus</name>
    <name type="common">Cattle tick</name>
    <name type="synonym">Boophilus microplus</name>
    <dbReference type="NCBI Taxonomy" id="6941"/>
    <lineage>
        <taxon>Eukaryota</taxon>
        <taxon>Metazoa</taxon>
        <taxon>Ecdysozoa</taxon>
        <taxon>Arthropoda</taxon>
        <taxon>Chelicerata</taxon>
        <taxon>Arachnida</taxon>
        <taxon>Acari</taxon>
        <taxon>Parasitiformes</taxon>
        <taxon>Ixodida</taxon>
        <taxon>Ixodoidea</taxon>
        <taxon>Ixodidae</taxon>
        <taxon>Rhipicephalinae</taxon>
        <taxon>Rhipicephalus</taxon>
        <taxon>Boophilus</taxon>
    </lineage>
</organism>
<evidence type="ECO:0000313" key="2">
    <source>
        <dbReference type="EMBL" id="KAH8024542.1"/>
    </source>
</evidence>
<name>A0A9J6DRE9_RHIMP</name>
<protein>
    <submittedName>
        <fullName evidence="2">Uncharacterized protein</fullName>
    </submittedName>
</protein>
<dbReference type="AlphaFoldDB" id="A0A9J6DRE9"/>
<accession>A0A9J6DRE9</accession>
<gene>
    <name evidence="2" type="ORF">HPB51_025461</name>
</gene>
<evidence type="ECO:0000313" key="3">
    <source>
        <dbReference type="Proteomes" id="UP000821866"/>
    </source>
</evidence>
<dbReference type="Proteomes" id="UP000821866">
    <property type="component" value="Chromosome 6"/>
</dbReference>
<feature type="region of interest" description="Disordered" evidence="1">
    <location>
        <begin position="75"/>
        <end position="103"/>
    </location>
</feature>
<dbReference type="EMBL" id="JABSTU010000008">
    <property type="protein sequence ID" value="KAH8024542.1"/>
    <property type="molecule type" value="Genomic_DNA"/>
</dbReference>
<keyword evidence="3" id="KW-1185">Reference proteome</keyword>
<proteinExistence type="predicted"/>
<evidence type="ECO:0000256" key="1">
    <source>
        <dbReference type="SAM" id="MobiDB-lite"/>
    </source>
</evidence>
<feature type="region of interest" description="Disordered" evidence="1">
    <location>
        <begin position="127"/>
        <end position="170"/>
    </location>
</feature>
<sequence>MTSKRKYPYRAAVKVCKTCCSKGHRTDVCPQPDARVCRIRGTRDPTDGHVCVPKCASCGGEHVTGARSCTKKLKQPRAAARKPKRAPSAKRKGLRSFLSEEEESELCYDKKLRSTSRHSIPTCHEGHAARATFKSPPPCKPRSRLTCGKRATNQPRRKAAESQCRSSQRWTSAAAAAASSTCHYSDKLG</sequence>
<feature type="compositionally biased region" description="Basic residues" evidence="1">
    <location>
        <begin position="75"/>
        <end position="94"/>
    </location>
</feature>